<keyword evidence="12" id="KW-1185">Reference proteome</keyword>
<name>A0AAE0AH78_9ROSI</name>
<comment type="similarity">
    <text evidence="3">Belongs to the cytochrome P450 family.</text>
</comment>
<evidence type="ECO:0000313" key="12">
    <source>
        <dbReference type="Proteomes" id="UP001281410"/>
    </source>
</evidence>
<evidence type="ECO:0008006" key="13">
    <source>
        <dbReference type="Google" id="ProtNLM"/>
    </source>
</evidence>
<dbReference type="PANTHER" id="PTHR47943">
    <property type="entry name" value="CYTOCHROME P450 93A3-LIKE"/>
    <property type="match status" value="1"/>
</dbReference>
<evidence type="ECO:0000256" key="10">
    <source>
        <dbReference type="SAM" id="Phobius"/>
    </source>
</evidence>
<gene>
    <name evidence="11" type="ORF">Dsin_011670</name>
</gene>
<dbReference type="Proteomes" id="UP001281410">
    <property type="component" value="Unassembled WGS sequence"/>
</dbReference>
<evidence type="ECO:0000256" key="9">
    <source>
        <dbReference type="ARBA" id="ARBA00023136"/>
    </source>
</evidence>
<dbReference type="PANTHER" id="PTHR47943:SF8">
    <property type="entry name" value="CYTOCHROME P450"/>
    <property type="match status" value="1"/>
</dbReference>
<dbReference type="GO" id="GO:0016020">
    <property type="term" value="C:membrane"/>
    <property type="evidence" value="ECO:0007669"/>
    <property type="project" value="UniProtKB-SubCell"/>
</dbReference>
<evidence type="ECO:0000256" key="5">
    <source>
        <dbReference type="ARBA" id="ARBA00022723"/>
    </source>
</evidence>
<evidence type="ECO:0000313" key="11">
    <source>
        <dbReference type="EMBL" id="KAK3217700.1"/>
    </source>
</evidence>
<keyword evidence="9 10" id="KW-0472">Membrane</keyword>
<evidence type="ECO:0000256" key="6">
    <source>
        <dbReference type="ARBA" id="ARBA00023002"/>
    </source>
</evidence>
<organism evidence="11 12">
    <name type="scientific">Dipteronia sinensis</name>
    <dbReference type="NCBI Taxonomy" id="43782"/>
    <lineage>
        <taxon>Eukaryota</taxon>
        <taxon>Viridiplantae</taxon>
        <taxon>Streptophyta</taxon>
        <taxon>Embryophyta</taxon>
        <taxon>Tracheophyta</taxon>
        <taxon>Spermatophyta</taxon>
        <taxon>Magnoliopsida</taxon>
        <taxon>eudicotyledons</taxon>
        <taxon>Gunneridae</taxon>
        <taxon>Pentapetalae</taxon>
        <taxon>rosids</taxon>
        <taxon>malvids</taxon>
        <taxon>Sapindales</taxon>
        <taxon>Sapindaceae</taxon>
        <taxon>Hippocastanoideae</taxon>
        <taxon>Acereae</taxon>
        <taxon>Dipteronia</taxon>
    </lineage>
</organism>
<evidence type="ECO:0000256" key="3">
    <source>
        <dbReference type="ARBA" id="ARBA00010617"/>
    </source>
</evidence>
<accession>A0AAE0AH78</accession>
<evidence type="ECO:0000256" key="2">
    <source>
        <dbReference type="ARBA" id="ARBA00004370"/>
    </source>
</evidence>
<keyword evidence="7" id="KW-0408">Iron</keyword>
<reference evidence="11" key="1">
    <citation type="journal article" date="2023" name="Plant J.">
        <title>Genome sequences and population genomics provide insights into the demographic history, inbreeding, and mutation load of two 'living fossil' tree species of Dipteronia.</title>
        <authorList>
            <person name="Feng Y."/>
            <person name="Comes H.P."/>
            <person name="Chen J."/>
            <person name="Zhu S."/>
            <person name="Lu R."/>
            <person name="Zhang X."/>
            <person name="Li P."/>
            <person name="Qiu J."/>
            <person name="Olsen K.M."/>
            <person name="Qiu Y."/>
        </authorList>
    </citation>
    <scope>NUCLEOTIDE SEQUENCE</scope>
    <source>
        <strain evidence="11">NBL</strain>
    </source>
</reference>
<dbReference type="SUPFAM" id="SSF48264">
    <property type="entry name" value="Cytochrome P450"/>
    <property type="match status" value="1"/>
</dbReference>
<proteinExistence type="inferred from homology"/>
<comment type="subcellular location">
    <subcellularLocation>
        <location evidence="2">Membrane</location>
    </subcellularLocation>
</comment>
<keyword evidence="10" id="KW-1133">Transmembrane helix</keyword>
<dbReference type="InterPro" id="IPR001128">
    <property type="entry name" value="Cyt_P450"/>
</dbReference>
<dbReference type="AlphaFoldDB" id="A0AAE0AH78"/>
<evidence type="ECO:0000256" key="8">
    <source>
        <dbReference type="ARBA" id="ARBA00023033"/>
    </source>
</evidence>
<protein>
    <recommendedName>
        <fullName evidence="13">Cytochrome P450</fullName>
    </recommendedName>
</protein>
<dbReference type="GO" id="GO:0004497">
    <property type="term" value="F:monooxygenase activity"/>
    <property type="evidence" value="ECO:0007669"/>
    <property type="project" value="UniProtKB-KW"/>
</dbReference>
<evidence type="ECO:0000256" key="1">
    <source>
        <dbReference type="ARBA" id="ARBA00001971"/>
    </source>
</evidence>
<dbReference type="GO" id="GO:0020037">
    <property type="term" value="F:heme binding"/>
    <property type="evidence" value="ECO:0007669"/>
    <property type="project" value="InterPro"/>
</dbReference>
<keyword evidence="10" id="KW-0812">Transmembrane</keyword>
<keyword evidence="5" id="KW-0479">Metal-binding</keyword>
<dbReference type="EMBL" id="JANJYJ010000004">
    <property type="protein sequence ID" value="KAK3217700.1"/>
    <property type="molecule type" value="Genomic_DNA"/>
</dbReference>
<dbReference type="InterPro" id="IPR036396">
    <property type="entry name" value="Cyt_P450_sf"/>
</dbReference>
<dbReference type="Pfam" id="PF00067">
    <property type="entry name" value="p450"/>
    <property type="match status" value="1"/>
</dbReference>
<keyword evidence="6" id="KW-0560">Oxidoreductase</keyword>
<keyword evidence="4" id="KW-0349">Heme</keyword>
<sequence>MAVDVTEYYFLFLIWLISTVAMHFIIKNWENSLNKQKPRPPSGPLALPIIGHLYLLSSTLPKSLETLANRYGPLMQICKGDTLFVIISDANTAEKVLKTHDIDFTSKYDPDSS</sequence>
<evidence type="ECO:0000256" key="4">
    <source>
        <dbReference type="ARBA" id="ARBA00022617"/>
    </source>
</evidence>
<comment type="cofactor">
    <cofactor evidence="1">
        <name>heme</name>
        <dbReference type="ChEBI" id="CHEBI:30413"/>
    </cofactor>
</comment>
<feature type="transmembrane region" description="Helical" evidence="10">
    <location>
        <begin position="6"/>
        <end position="26"/>
    </location>
</feature>
<dbReference type="GO" id="GO:0005506">
    <property type="term" value="F:iron ion binding"/>
    <property type="evidence" value="ECO:0007669"/>
    <property type="project" value="InterPro"/>
</dbReference>
<dbReference type="GO" id="GO:0016705">
    <property type="term" value="F:oxidoreductase activity, acting on paired donors, with incorporation or reduction of molecular oxygen"/>
    <property type="evidence" value="ECO:0007669"/>
    <property type="project" value="InterPro"/>
</dbReference>
<evidence type="ECO:0000256" key="7">
    <source>
        <dbReference type="ARBA" id="ARBA00023004"/>
    </source>
</evidence>
<keyword evidence="8" id="KW-0503">Monooxygenase</keyword>
<comment type="caution">
    <text evidence="11">The sequence shown here is derived from an EMBL/GenBank/DDBJ whole genome shotgun (WGS) entry which is preliminary data.</text>
</comment>
<dbReference type="Gene3D" id="1.10.630.10">
    <property type="entry name" value="Cytochrome P450"/>
    <property type="match status" value="1"/>
</dbReference>